<keyword evidence="3" id="KW-1185">Reference proteome</keyword>
<evidence type="ECO:0008006" key="4">
    <source>
        <dbReference type="Google" id="ProtNLM"/>
    </source>
</evidence>
<dbReference type="PROSITE" id="PS51257">
    <property type="entry name" value="PROKAR_LIPOPROTEIN"/>
    <property type="match status" value="1"/>
</dbReference>
<evidence type="ECO:0000256" key="1">
    <source>
        <dbReference type="SAM" id="SignalP"/>
    </source>
</evidence>
<evidence type="ECO:0000313" key="2">
    <source>
        <dbReference type="EMBL" id="GAA5164459.1"/>
    </source>
</evidence>
<accession>A0ABP9QNE7</accession>
<organism evidence="2 3">
    <name type="scientific">Viridibacterium curvum</name>
    <dbReference type="NCBI Taxonomy" id="1101404"/>
    <lineage>
        <taxon>Bacteria</taxon>
        <taxon>Pseudomonadati</taxon>
        <taxon>Pseudomonadota</taxon>
        <taxon>Betaproteobacteria</taxon>
        <taxon>Rhodocyclales</taxon>
        <taxon>Rhodocyclaceae</taxon>
        <taxon>Viridibacterium</taxon>
    </lineage>
</organism>
<dbReference type="EMBL" id="BAABLD010000008">
    <property type="protein sequence ID" value="GAA5164459.1"/>
    <property type="molecule type" value="Genomic_DNA"/>
</dbReference>
<feature type="signal peptide" evidence="1">
    <location>
        <begin position="1"/>
        <end position="29"/>
    </location>
</feature>
<feature type="chain" id="PRO_5045714789" description="Lipoprotein" evidence="1">
    <location>
        <begin position="30"/>
        <end position="236"/>
    </location>
</feature>
<proteinExistence type="predicted"/>
<dbReference type="RefSeq" id="WP_345532621.1">
    <property type="nucleotide sequence ID" value="NZ_BAABLD010000008.1"/>
</dbReference>
<keyword evidence="1" id="KW-0732">Signal</keyword>
<comment type="caution">
    <text evidence="2">The sequence shown here is derived from an EMBL/GenBank/DDBJ whole genome shotgun (WGS) entry which is preliminary data.</text>
</comment>
<name>A0ABP9QNE7_9RHOO</name>
<gene>
    <name evidence="2" type="ORF">GCM10025770_18410</name>
</gene>
<sequence>MKNFASVYRNALLSCLLAASTLLTGCISAPQLPVPLTQSALAPNSGKVGVAMAVLPKVETSYPGAGCLLCYAAAAAANASLSSHADTLKPDDFNTLKEEVAAVLKARGVDVVIVPAVLAIKDLPSFSAEGNFARKDFASLKQKLGVDRLVVINITELGFIRTYANYFPTSDPKAYVVGQSFLVNLSNNALDWYTPLDLQKGSDSKWDEPPKFPGLTNAYYQVVELTKDAILKPLKK</sequence>
<evidence type="ECO:0000313" key="3">
    <source>
        <dbReference type="Proteomes" id="UP001500547"/>
    </source>
</evidence>
<dbReference type="Proteomes" id="UP001500547">
    <property type="component" value="Unassembled WGS sequence"/>
</dbReference>
<protein>
    <recommendedName>
        <fullName evidence="4">Lipoprotein</fullName>
    </recommendedName>
</protein>
<reference evidence="3" key="1">
    <citation type="journal article" date="2019" name="Int. J. Syst. Evol. Microbiol.">
        <title>The Global Catalogue of Microorganisms (GCM) 10K type strain sequencing project: providing services to taxonomists for standard genome sequencing and annotation.</title>
        <authorList>
            <consortium name="The Broad Institute Genomics Platform"/>
            <consortium name="The Broad Institute Genome Sequencing Center for Infectious Disease"/>
            <person name="Wu L."/>
            <person name="Ma J."/>
        </authorList>
    </citation>
    <scope>NUCLEOTIDE SEQUENCE [LARGE SCALE GENOMIC DNA]</scope>
    <source>
        <strain evidence="3">JCM 18715</strain>
    </source>
</reference>